<name>A0A1B7HQV1_9ENTR</name>
<protein>
    <recommendedName>
        <fullName evidence="3">Phage protein</fullName>
    </recommendedName>
</protein>
<dbReference type="AlphaFoldDB" id="A0A1B7HQV1"/>
<evidence type="ECO:0008006" key="3">
    <source>
        <dbReference type="Google" id="ProtNLM"/>
    </source>
</evidence>
<sequence length="72" mass="8191">MNEQLVNQLIEAMNKQALAMEKQTAAISRLAESNEALCSVIVQVLSEDRDDVEVTELNDTRPQYLSQKTIRR</sequence>
<dbReference type="RefSeq" id="WP_064518057.1">
    <property type="nucleotide sequence ID" value="NZ_LXEP01000033.1"/>
</dbReference>
<dbReference type="EMBL" id="LXEP01000033">
    <property type="protein sequence ID" value="OAT18013.1"/>
    <property type="molecule type" value="Genomic_DNA"/>
</dbReference>
<dbReference type="Proteomes" id="UP000078504">
    <property type="component" value="Unassembled WGS sequence"/>
</dbReference>
<reference evidence="1 2" key="1">
    <citation type="submission" date="2016-04" db="EMBL/GenBank/DDBJ databases">
        <title>ATOL: Assembling a taxonomically balanced genome-scale reconstruction of the evolutionary history of the Enterobacteriaceae.</title>
        <authorList>
            <person name="Plunkett G.III."/>
            <person name="Neeno-Eckwall E.C."/>
            <person name="Glasner J.D."/>
            <person name="Perna N.T."/>
        </authorList>
    </citation>
    <scope>NUCLEOTIDE SEQUENCE [LARGE SCALE GENOMIC DNA]</scope>
    <source>
        <strain evidence="1 2">ATCC 51604</strain>
    </source>
</reference>
<proteinExistence type="predicted"/>
<accession>A0A1B7HQV1</accession>
<gene>
    <name evidence="1" type="ORF">M977_03801</name>
</gene>
<comment type="caution">
    <text evidence="1">The sequence shown here is derived from an EMBL/GenBank/DDBJ whole genome shotgun (WGS) entry which is preliminary data.</text>
</comment>
<organism evidence="1 2">
    <name type="scientific">Buttiauxella gaviniae ATCC 51604</name>
    <dbReference type="NCBI Taxonomy" id="1354253"/>
    <lineage>
        <taxon>Bacteria</taxon>
        <taxon>Pseudomonadati</taxon>
        <taxon>Pseudomonadota</taxon>
        <taxon>Gammaproteobacteria</taxon>
        <taxon>Enterobacterales</taxon>
        <taxon>Enterobacteriaceae</taxon>
        <taxon>Buttiauxella</taxon>
    </lineage>
</organism>
<dbReference type="PATRIC" id="fig|1354253.4.peg.3877"/>
<evidence type="ECO:0000313" key="2">
    <source>
        <dbReference type="Proteomes" id="UP000078504"/>
    </source>
</evidence>
<evidence type="ECO:0000313" key="1">
    <source>
        <dbReference type="EMBL" id="OAT18013.1"/>
    </source>
</evidence>